<dbReference type="InterPro" id="IPR001173">
    <property type="entry name" value="Glyco_trans_2-like"/>
</dbReference>
<organism evidence="11 12">
    <name type="scientific">Neorhizobium galegae bv. orientalis str. HAMBI 540</name>
    <dbReference type="NCBI Taxonomy" id="1028800"/>
    <lineage>
        <taxon>Bacteria</taxon>
        <taxon>Pseudomonadati</taxon>
        <taxon>Pseudomonadota</taxon>
        <taxon>Alphaproteobacteria</taxon>
        <taxon>Hyphomicrobiales</taxon>
        <taxon>Rhizobiaceae</taxon>
        <taxon>Rhizobium/Agrobacterium group</taxon>
        <taxon>Neorhizobium</taxon>
    </lineage>
</organism>
<evidence type="ECO:0000256" key="8">
    <source>
        <dbReference type="ARBA" id="ARBA00038152"/>
    </source>
</evidence>
<dbReference type="KEGG" id="ngg:RG540_CH34510"/>
<reference evidence="12" key="1">
    <citation type="journal article" date="2014" name="BMC Genomics">
        <title>Genome sequencing of two Neorhizobium galegae strains reveals a noeT gene responsible for the unusual acetylation of the nodulation factors.</title>
        <authorList>
            <person name="Osterman J."/>
            <person name="Marsh J."/>
            <person name="Laine P.K."/>
            <person name="Zeng Z."/>
            <person name="Alatalo E."/>
            <person name="Sullivan J.T."/>
            <person name="Young J.P."/>
            <person name="Thomas-Oates J."/>
            <person name="Paulin L."/>
            <person name="Lindstrom K."/>
        </authorList>
    </citation>
    <scope>NUCLEOTIDE SEQUENCE [LARGE SCALE GENOMIC DNA]</scope>
    <source>
        <strain evidence="12">HAMBI 540</strain>
    </source>
</reference>
<dbReference type="HOGENOM" id="CLU_033536_0_1_5"/>
<dbReference type="PANTHER" id="PTHR48090">
    <property type="entry name" value="UNDECAPRENYL-PHOSPHATE 4-DEOXY-4-FORMAMIDO-L-ARABINOSE TRANSFERASE-RELATED"/>
    <property type="match status" value="1"/>
</dbReference>
<dbReference type="PATRIC" id="fig|1028800.3.peg.3507"/>
<keyword evidence="4 11" id="KW-0808">Transferase</keyword>
<evidence type="ECO:0000256" key="6">
    <source>
        <dbReference type="ARBA" id="ARBA00022989"/>
    </source>
</evidence>
<dbReference type="InterPro" id="IPR050256">
    <property type="entry name" value="Glycosyltransferase_2"/>
</dbReference>
<evidence type="ECO:0000313" key="12">
    <source>
        <dbReference type="Proteomes" id="UP000028181"/>
    </source>
</evidence>
<sequence length="342" mass="38441">MPKRPIESRPVSTISLIIPVHNEEAAIAPFLEAAQEALDPLRDDGILFEFIFINDGSRDRTLDRLTKAQHGEPRIRIIDLSRNFGKEAAMTAGLDACQSDAAIPIDVDLQDPPHVIPLLIAKWREGFDVVLAKRADRSSDGFLKRHTASMFYRLHNLIASQEIPSNVGDFRLVDRQVIDALRQLPERRRFMKGLFAWVGFKTTVVEYVREPRVAGQSKFSGWRLWNFALEGITSFSSVPLEIWTYVGASISLASFGYGLLTIFKTLYFGVEVPGYASLLVSMLFLGGIQLIGIGILGQYLGRVYAEIKQRPIYIVRQNLTTQAPQDNLVSIGPRVRRRRATT</sequence>
<dbReference type="GeneID" id="24259559"/>
<dbReference type="OrthoDB" id="9807795at2"/>
<dbReference type="AlphaFoldDB" id="A0A068SX04"/>
<evidence type="ECO:0000256" key="2">
    <source>
        <dbReference type="ARBA" id="ARBA00022475"/>
    </source>
</evidence>
<dbReference type="EMBL" id="HG938353">
    <property type="protein sequence ID" value="CDN49615.1"/>
    <property type="molecule type" value="Genomic_DNA"/>
</dbReference>
<gene>
    <name evidence="11" type="ORF">RG540_CH34510</name>
</gene>
<dbReference type="PANTHER" id="PTHR48090:SF1">
    <property type="entry name" value="PROPHAGE BACTOPRENOL GLUCOSYL TRANSFERASE HOMOLOG"/>
    <property type="match status" value="1"/>
</dbReference>
<dbReference type="GO" id="GO:0005886">
    <property type="term" value="C:plasma membrane"/>
    <property type="evidence" value="ECO:0007669"/>
    <property type="project" value="UniProtKB-SubCell"/>
</dbReference>
<dbReference type="GO" id="GO:0016757">
    <property type="term" value="F:glycosyltransferase activity"/>
    <property type="evidence" value="ECO:0007669"/>
    <property type="project" value="UniProtKB-KW"/>
</dbReference>
<comment type="similarity">
    <text evidence="8">Belongs to the glycosyltransferase 2 family. GtrB subfamily.</text>
</comment>
<feature type="domain" description="Glycosyltransferase 2-like" evidence="10">
    <location>
        <begin position="15"/>
        <end position="180"/>
    </location>
</feature>
<dbReference type="FunFam" id="3.90.550.10:FF:000079">
    <property type="entry name" value="Probable glycosyl transferase"/>
    <property type="match status" value="1"/>
</dbReference>
<evidence type="ECO:0000256" key="4">
    <source>
        <dbReference type="ARBA" id="ARBA00022679"/>
    </source>
</evidence>
<evidence type="ECO:0000259" key="10">
    <source>
        <dbReference type="Pfam" id="PF00535"/>
    </source>
</evidence>
<name>A0A068SX04_NEOGA</name>
<keyword evidence="2" id="KW-1003">Cell membrane</keyword>
<evidence type="ECO:0000256" key="1">
    <source>
        <dbReference type="ARBA" id="ARBA00004651"/>
    </source>
</evidence>
<accession>A0A068SX04</accession>
<dbReference type="InterPro" id="IPR029044">
    <property type="entry name" value="Nucleotide-diphossugar_trans"/>
</dbReference>
<evidence type="ECO:0000256" key="7">
    <source>
        <dbReference type="ARBA" id="ARBA00023136"/>
    </source>
</evidence>
<keyword evidence="3" id="KW-0328">Glycosyltransferase</keyword>
<protein>
    <submittedName>
        <fullName evidence="11">Bactoprenol glucosyl transferase</fullName>
    </submittedName>
</protein>
<dbReference type="SUPFAM" id="SSF53448">
    <property type="entry name" value="Nucleotide-diphospho-sugar transferases"/>
    <property type="match status" value="1"/>
</dbReference>
<proteinExistence type="inferred from homology"/>
<keyword evidence="5 9" id="KW-0812">Transmembrane</keyword>
<dbReference type="RefSeq" id="WP_046599945.1">
    <property type="nucleotide sequence ID" value="NZ_HG938353.1"/>
</dbReference>
<dbReference type="Proteomes" id="UP000028181">
    <property type="component" value="Chromosome I"/>
</dbReference>
<evidence type="ECO:0000256" key="5">
    <source>
        <dbReference type="ARBA" id="ARBA00022692"/>
    </source>
</evidence>
<dbReference type="Gene3D" id="3.90.550.10">
    <property type="entry name" value="Spore Coat Polysaccharide Biosynthesis Protein SpsA, Chain A"/>
    <property type="match status" value="1"/>
</dbReference>
<keyword evidence="6 9" id="KW-1133">Transmembrane helix</keyword>
<keyword evidence="12" id="KW-1185">Reference proteome</keyword>
<feature type="transmembrane region" description="Helical" evidence="9">
    <location>
        <begin position="275"/>
        <end position="300"/>
    </location>
</feature>
<dbReference type="Pfam" id="PF00535">
    <property type="entry name" value="Glycos_transf_2"/>
    <property type="match status" value="1"/>
</dbReference>
<comment type="subcellular location">
    <subcellularLocation>
        <location evidence="1">Cell membrane</location>
        <topology evidence="1">Multi-pass membrane protein</topology>
    </subcellularLocation>
</comment>
<evidence type="ECO:0000256" key="3">
    <source>
        <dbReference type="ARBA" id="ARBA00022676"/>
    </source>
</evidence>
<dbReference type="eggNOG" id="COG0463">
    <property type="taxonomic scope" value="Bacteria"/>
</dbReference>
<evidence type="ECO:0000313" key="11">
    <source>
        <dbReference type="EMBL" id="CDN49615.1"/>
    </source>
</evidence>
<feature type="transmembrane region" description="Helical" evidence="9">
    <location>
        <begin position="242"/>
        <end position="263"/>
    </location>
</feature>
<keyword evidence="7 9" id="KW-0472">Membrane</keyword>
<evidence type="ECO:0000256" key="9">
    <source>
        <dbReference type="SAM" id="Phobius"/>
    </source>
</evidence>
<dbReference type="CDD" id="cd04187">
    <property type="entry name" value="DPM1_like_bac"/>
    <property type="match status" value="1"/>
</dbReference>